<gene>
    <name evidence="4" type="ORF">MW290_08940</name>
</gene>
<organism evidence="4 5">
    <name type="scientific">Aquincola tertiaricarbonis</name>
    <dbReference type="NCBI Taxonomy" id="391953"/>
    <lineage>
        <taxon>Bacteria</taxon>
        <taxon>Pseudomonadati</taxon>
        <taxon>Pseudomonadota</taxon>
        <taxon>Betaproteobacteria</taxon>
        <taxon>Burkholderiales</taxon>
        <taxon>Sphaerotilaceae</taxon>
        <taxon>Aquincola</taxon>
    </lineage>
</organism>
<dbReference type="Pfam" id="PF01977">
    <property type="entry name" value="UbiD"/>
    <property type="match status" value="1"/>
</dbReference>
<dbReference type="InterPro" id="IPR048304">
    <property type="entry name" value="UbiD_Rift_dom"/>
</dbReference>
<evidence type="ECO:0000313" key="4">
    <source>
        <dbReference type="EMBL" id="URI06059.1"/>
    </source>
</evidence>
<reference evidence="4" key="1">
    <citation type="submission" date="2022-05" db="EMBL/GenBank/DDBJ databases">
        <title>An RpoN-dependent PEP-CTERM gene is involved in floc formation of an Aquincola tertiaricarbonis strain.</title>
        <authorList>
            <person name="Qiu D."/>
            <person name="Xia M."/>
        </authorList>
    </citation>
    <scope>NUCLEOTIDE SEQUENCE</scope>
    <source>
        <strain evidence="4">RN12</strain>
    </source>
</reference>
<dbReference type="PANTHER" id="PTHR30108:SF17">
    <property type="entry name" value="FERULIC ACID DECARBOXYLASE 1"/>
    <property type="match status" value="1"/>
</dbReference>
<evidence type="ECO:0000259" key="3">
    <source>
        <dbReference type="Pfam" id="PF20696"/>
    </source>
</evidence>
<evidence type="ECO:0000313" key="5">
    <source>
        <dbReference type="Proteomes" id="UP001056201"/>
    </source>
</evidence>
<evidence type="ECO:0000259" key="2">
    <source>
        <dbReference type="Pfam" id="PF20695"/>
    </source>
</evidence>
<dbReference type="PANTHER" id="PTHR30108">
    <property type="entry name" value="3-OCTAPRENYL-4-HYDROXYBENZOATE CARBOXY-LYASE-RELATED"/>
    <property type="match status" value="1"/>
</dbReference>
<dbReference type="InterPro" id="IPR049381">
    <property type="entry name" value="UbiD-like_C"/>
</dbReference>
<dbReference type="NCBIfam" id="TIGR00148">
    <property type="entry name" value="UbiD family decarboxylase"/>
    <property type="match status" value="1"/>
</dbReference>
<dbReference type="Proteomes" id="UP001056201">
    <property type="component" value="Chromosome 1"/>
</dbReference>
<accession>A0ABY4S4A7</accession>
<dbReference type="InterPro" id="IPR002830">
    <property type="entry name" value="UbiD"/>
</dbReference>
<dbReference type="InterPro" id="IPR049383">
    <property type="entry name" value="UbiD-like_N"/>
</dbReference>
<dbReference type="EMBL" id="CP097635">
    <property type="protein sequence ID" value="URI06059.1"/>
    <property type="molecule type" value="Genomic_DNA"/>
</dbReference>
<sequence length="522" mass="57662">MKYRDLRDFVKQLEAVGELRRVSDPVSPKLEMTALADRVLRAEGPALLFENPSGHRIPVLANLFGTPRRVAMGMGADSLSELRDVGRVLASLKEPEPPHGLKDAGRLFQMAKALWDMKPTRVRGAACQEVTIEGDEVDLGRLPVQLCWPGDAGPLITWGLVVTRGPQSVAQPRRRQNLGIYRQQVIGRREVIMRWLAHRGGALDFRDFARANPGQPFPMVVALGADPATVLGAVTPVPDSLSEYQFAGLLRGSRTELADAGVGEGGLMLQAPASAEFVLEGHIPVATAGFTGTSDAGVPLAERGGYLHALEGPFGDHTGYYNEQDWFPVFRIDRITHRRDPIYHSTYTGKPPDEPAILGVALNEVFVPILQKQFPEIVDFYLPPEGCSYRMAIISIRKSYPGHAKRVMFGLWSFLRQFMYTKFIVVTDDDVDIRDWKEVVWAITTRMDPVRDTTLVDGTPIDYLDFASPTSGLGGKMGLDATNKWPGETSREWGVPITMEREVEARVNGLFDAVMAGRNNSN</sequence>
<dbReference type="Gene3D" id="3.40.1670.10">
    <property type="entry name" value="UbiD C-terminal domain-like"/>
    <property type="match status" value="1"/>
</dbReference>
<proteinExistence type="predicted"/>
<feature type="domain" description="3-octaprenyl-4-hydroxybenzoate carboxy-lyase-like N-terminal" evidence="2">
    <location>
        <begin position="11"/>
        <end position="87"/>
    </location>
</feature>
<evidence type="ECO:0000259" key="1">
    <source>
        <dbReference type="Pfam" id="PF01977"/>
    </source>
</evidence>
<keyword evidence="5" id="KW-1185">Reference proteome</keyword>
<dbReference type="Pfam" id="PF20695">
    <property type="entry name" value="UbiD_N"/>
    <property type="match status" value="1"/>
</dbReference>
<dbReference type="Gene3D" id="1.20.5.570">
    <property type="entry name" value="Single helix bin"/>
    <property type="match status" value="1"/>
</dbReference>
<dbReference type="Pfam" id="PF20696">
    <property type="entry name" value="UbiD_C"/>
    <property type="match status" value="1"/>
</dbReference>
<feature type="domain" description="3-octaprenyl-4-hydroxybenzoate carboxy-lyase-like C-terminal" evidence="3">
    <location>
        <begin position="357"/>
        <end position="481"/>
    </location>
</feature>
<dbReference type="SUPFAM" id="SSF50475">
    <property type="entry name" value="FMN-binding split barrel"/>
    <property type="match status" value="1"/>
</dbReference>
<name>A0ABY4S4A7_AQUTE</name>
<dbReference type="SUPFAM" id="SSF143968">
    <property type="entry name" value="UbiD C-terminal domain-like"/>
    <property type="match status" value="1"/>
</dbReference>
<protein>
    <submittedName>
        <fullName evidence="4">UbiD family decarboxylase</fullName>
    </submittedName>
</protein>
<dbReference type="RefSeq" id="WP_250194324.1">
    <property type="nucleotide sequence ID" value="NZ_CP097635.1"/>
</dbReference>
<feature type="domain" description="3-octaprenyl-4-hydroxybenzoate carboxy-lyase-like Rift-related" evidence="1">
    <location>
        <begin position="124"/>
        <end position="351"/>
    </location>
</feature>